<dbReference type="EMBL" id="AAPJ01000003">
    <property type="protein sequence ID" value="EAS49894.1"/>
    <property type="molecule type" value="Genomic_DNA"/>
</dbReference>
<keyword evidence="2" id="KW-1185">Reference proteome</keyword>
<proteinExistence type="predicted"/>
<accession>Q1YJ73</accession>
<dbReference type="AlphaFoldDB" id="Q1YJ73"/>
<protein>
    <submittedName>
        <fullName evidence="1">Uncharacterized protein</fullName>
    </submittedName>
</protein>
<name>Q1YJ73_AURMS</name>
<evidence type="ECO:0000313" key="1">
    <source>
        <dbReference type="EMBL" id="EAS49894.1"/>
    </source>
</evidence>
<organism evidence="1 2">
    <name type="scientific">Aurantimonas manganoxydans (strain ATCC BAA-1229 / DSM 21871 / SI85-9A1)</name>
    <dbReference type="NCBI Taxonomy" id="287752"/>
    <lineage>
        <taxon>Bacteria</taxon>
        <taxon>Pseudomonadati</taxon>
        <taxon>Pseudomonadota</taxon>
        <taxon>Alphaproteobacteria</taxon>
        <taxon>Hyphomicrobiales</taxon>
        <taxon>Aurantimonadaceae</taxon>
        <taxon>Aurantimonas</taxon>
    </lineage>
</organism>
<evidence type="ECO:0000313" key="2">
    <source>
        <dbReference type="Proteomes" id="UP000000321"/>
    </source>
</evidence>
<dbReference type="HOGENOM" id="CLU_458433_0_0_5"/>
<reference evidence="1 2" key="1">
    <citation type="journal article" date="2008" name="Appl. Environ. Microbiol.">
        <title>Genomic insights into Mn(II) oxidation by the marine alphaproteobacterium Aurantimonas sp. strain SI85-9A1.</title>
        <authorList>
            <person name="Dick G.J."/>
            <person name="Podell S."/>
            <person name="Johnson H.A."/>
            <person name="Rivera-Espinoza Y."/>
            <person name="Bernier-Latmani R."/>
            <person name="McCarthy J.K."/>
            <person name="Torpey J.W."/>
            <person name="Clement B.G."/>
            <person name="Gaasterland T."/>
            <person name="Tebo B.M."/>
        </authorList>
    </citation>
    <scope>NUCLEOTIDE SEQUENCE [LARGE SCALE GENOMIC DNA]</scope>
    <source>
        <strain evidence="1 2">SI85-9A1</strain>
    </source>
</reference>
<gene>
    <name evidence="1" type="ORF">SI859A1_01246</name>
</gene>
<dbReference type="Proteomes" id="UP000000321">
    <property type="component" value="Unassembled WGS sequence"/>
</dbReference>
<sequence length="595" mass="62709">MVFRWVSLRHEKGREPHGPALSDHRRFARLSAAVRRQVYGAVLDPVDRDRAAVAEIGGAAGLDLLAPAADDVERRAIVAEAGDEDLLLAESRRLADRDPAVASGRIAFADLFGRCGCGVALGRRGACGRIRLFCRGLLRRCGGVIGSRRGAVVAGRGGVAGAAVAGEGHLTVLDRLDCHAATIAGIESRADGDRLAAAAADGEERRAVLDDGGDEDPALAEARRPADRYGLAGGACGGRLFGGRVSSRLGRFGRLGLFRRSRGLGRRVLRGSIGRRLCRCRLGLLCGRRLRLLRLGRGRGRCGGGTLVAAGCSCTGAILRFEIGGAGGHAGQRHLAAIAGVDRAAGRHVLRIAAGDRQRRAAVFGRDRHQLHRIAAEDRRLARQQDRAGVADLACQRCRVAACGIRPALRRGSRCGGDVALQPLDRSGEFVELGGRRIAGLAGAALQRLSERLGAALEVAAHLIETGAQIGDGLLRLRHRVVGGGRRLLAQLRDAGLQFFDLGLHPAGDALHLVAQILLKVVIIGADGPADRNADDPGDDDRYEVRTTHAVSPSQRVPGGAPGIGNVFNRLAVGQGLSTRIRRAGPDREVFSPGR</sequence>
<comment type="caution">
    <text evidence="1">The sequence shown here is derived from an EMBL/GenBank/DDBJ whole genome shotgun (WGS) entry which is preliminary data.</text>
</comment>
<dbReference type="BioCyc" id="AURANTIMONAS:SI859A1_01246-MONOMER"/>